<proteinExistence type="predicted"/>
<reference evidence="2" key="1">
    <citation type="journal article" date="2014" name="Science">
        <title>Ancient hybridizations among the ancestral genomes of bread wheat.</title>
        <authorList>
            <consortium name="International Wheat Genome Sequencing Consortium,"/>
            <person name="Marcussen T."/>
            <person name="Sandve S.R."/>
            <person name="Heier L."/>
            <person name="Spannagl M."/>
            <person name="Pfeifer M."/>
            <person name="Jakobsen K.S."/>
            <person name="Wulff B.B."/>
            <person name="Steuernagel B."/>
            <person name="Mayer K.F."/>
            <person name="Olsen O.A."/>
        </authorList>
    </citation>
    <scope>NUCLEOTIDE SEQUENCE [LARGE SCALE GENOMIC DNA]</scope>
    <source>
        <strain evidence="2">cv. AL8/78</strain>
    </source>
</reference>
<accession>A0A453GWX5</accession>
<dbReference type="Gramene" id="AET3Gv21237300.3">
    <property type="protein sequence ID" value="AET3Gv21237300.3"/>
    <property type="gene ID" value="AET3Gv21237300"/>
</dbReference>
<dbReference type="PANTHER" id="PTHR12725">
    <property type="entry name" value="HALOACID DEHALOGENASE-LIKE HYDROLASE"/>
    <property type="match status" value="1"/>
</dbReference>
<dbReference type="Gene3D" id="1.10.150.450">
    <property type="match status" value="1"/>
</dbReference>
<dbReference type="PANTHER" id="PTHR12725:SF71">
    <property type="entry name" value="OS01G0973000 PROTEIN"/>
    <property type="match status" value="1"/>
</dbReference>
<dbReference type="EnsemblPlants" id="AET3Gv21237300.3">
    <property type="protein sequence ID" value="AET3Gv21237300.3"/>
    <property type="gene ID" value="AET3Gv21237300"/>
</dbReference>
<evidence type="ECO:0000313" key="1">
    <source>
        <dbReference type="EnsemblPlants" id="AET3Gv21237300.3"/>
    </source>
</evidence>
<reference evidence="1" key="5">
    <citation type="journal article" date="2021" name="G3 (Bethesda)">
        <title>Aegilops tauschii genome assembly Aet v5.0 features greater sequence contiguity and improved annotation.</title>
        <authorList>
            <person name="Wang L."/>
            <person name="Zhu T."/>
            <person name="Rodriguez J.C."/>
            <person name="Deal K.R."/>
            <person name="Dubcovsky J."/>
            <person name="McGuire P.E."/>
            <person name="Lux T."/>
            <person name="Spannagl M."/>
            <person name="Mayer K.F.X."/>
            <person name="Baldrich P."/>
            <person name="Meyers B.C."/>
            <person name="Huo N."/>
            <person name="Gu Y.Q."/>
            <person name="Zhou H."/>
            <person name="Devos K.M."/>
            <person name="Bennetzen J.L."/>
            <person name="Unver T."/>
            <person name="Budak H."/>
            <person name="Gulick P.J."/>
            <person name="Galiba G."/>
            <person name="Kalapos B."/>
            <person name="Nelson D.R."/>
            <person name="Li P."/>
            <person name="You F.M."/>
            <person name="Luo M.C."/>
            <person name="Dvorak J."/>
        </authorList>
    </citation>
    <scope>NUCLEOTIDE SEQUENCE [LARGE SCALE GENOMIC DNA]</scope>
    <source>
        <strain evidence="1">cv. AL8/78</strain>
    </source>
</reference>
<dbReference type="AlphaFoldDB" id="A0A453GWX5"/>
<organism evidence="1 2">
    <name type="scientific">Aegilops tauschii subsp. strangulata</name>
    <name type="common">Goatgrass</name>
    <dbReference type="NCBI Taxonomy" id="200361"/>
    <lineage>
        <taxon>Eukaryota</taxon>
        <taxon>Viridiplantae</taxon>
        <taxon>Streptophyta</taxon>
        <taxon>Embryophyta</taxon>
        <taxon>Tracheophyta</taxon>
        <taxon>Spermatophyta</taxon>
        <taxon>Magnoliopsida</taxon>
        <taxon>Liliopsida</taxon>
        <taxon>Poales</taxon>
        <taxon>Poaceae</taxon>
        <taxon>BOP clade</taxon>
        <taxon>Pooideae</taxon>
        <taxon>Triticodae</taxon>
        <taxon>Triticeae</taxon>
        <taxon>Triticinae</taxon>
        <taxon>Aegilops</taxon>
    </lineage>
</organism>
<dbReference type="Proteomes" id="UP000015105">
    <property type="component" value="Chromosome 3D"/>
</dbReference>
<evidence type="ECO:0000313" key="2">
    <source>
        <dbReference type="Proteomes" id="UP000015105"/>
    </source>
</evidence>
<sequence>PILHPAQRHLLRSPSAGQLIFLIARPVEMGHEGTKYGDDGRPTCDCLLFDLDDTLYPVGSGIGLDVMKNIQEYMVEKLGIDKSVSHELCILLYKQYGTTMAGLRAVGYQFDYDDFHGFVHGRLAYEKLKPDPLLRNILLSLPIRKLVRMAKARNVSSEPKCLDATITMLFLLCC</sequence>
<reference evidence="1" key="3">
    <citation type="journal article" date="2017" name="Nature">
        <title>Genome sequence of the progenitor of the wheat D genome Aegilops tauschii.</title>
        <authorList>
            <person name="Luo M.C."/>
            <person name="Gu Y.Q."/>
            <person name="Puiu D."/>
            <person name="Wang H."/>
            <person name="Twardziok S.O."/>
            <person name="Deal K.R."/>
            <person name="Huo N."/>
            <person name="Zhu T."/>
            <person name="Wang L."/>
            <person name="Wang Y."/>
            <person name="McGuire P.E."/>
            <person name="Liu S."/>
            <person name="Long H."/>
            <person name="Ramasamy R.K."/>
            <person name="Rodriguez J.C."/>
            <person name="Van S.L."/>
            <person name="Yuan L."/>
            <person name="Wang Z."/>
            <person name="Xia Z."/>
            <person name="Xiao L."/>
            <person name="Anderson O.D."/>
            <person name="Ouyang S."/>
            <person name="Liang Y."/>
            <person name="Zimin A.V."/>
            <person name="Pertea G."/>
            <person name="Qi P."/>
            <person name="Bennetzen J.L."/>
            <person name="Dai X."/>
            <person name="Dawson M.W."/>
            <person name="Muller H.G."/>
            <person name="Kugler K."/>
            <person name="Rivarola-Duarte L."/>
            <person name="Spannagl M."/>
            <person name="Mayer K.F.X."/>
            <person name="Lu F.H."/>
            <person name="Bevan M.W."/>
            <person name="Leroy P."/>
            <person name="Li P."/>
            <person name="You F.M."/>
            <person name="Sun Q."/>
            <person name="Liu Z."/>
            <person name="Lyons E."/>
            <person name="Wicker T."/>
            <person name="Salzberg S.L."/>
            <person name="Devos K.M."/>
            <person name="Dvorak J."/>
        </authorList>
    </citation>
    <scope>NUCLEOTIDE SEQUENCE [LARGE SCALE GENOMIC DNA]</scope>
    <source>
        <strain evidence="1">cv. AL8/78</strain>
    </source>
</reference>
<reference evidence="2" key="2">
    <citation type="journal article" date="2017" name="Nat. Plants">
        <title>The Aegilops tauschii genome reveals multiple impacts of transposons.</title>
        <authorList>
            <person name="Zhao G."/>
            <person name="Zou C."/>
            <person name="Li K."/>
            <person name="Wang K."/>
            <person name="Li T."/>
            <person name="Gao L."/>
            <person name="Zhang X."/>
            <person name="Wang H."/>
            <person name="Yang Z."/>
            <person name="Liu X."/>
            <person name="Jiang W."/>
            <person name="Mao L."/>
            <person name="Kong X."/>
            <person name="Jiao Y."/>
            <person name="Jia J."/>
        </authorList>
    </citation>
    <scope>NUCLEOTIDE SEQUENCE [LARGE SCALE GENOMIC DNA]</scope>
    <source>
        <strain evidence="2">cv. AL8/78</strain>
    </source>
</reference>
<name>A0A453GWX5_AEGTS</name>
<reference evidence="1" key="4">
    <citation type="submission" date="2019-03" db="UniProtKB">
        <authorList>
            <consortium name="EnsemblPlants"/>
        </authorList>
    </citation>
    <scope>IDENTIFICATION</scope>
</reference>
<protein>
    <submittedName>
        <fullName evidence="1">Uncharacterized protein</fullName>
    </submittedName>
</protein>
<dbReference type="InterPro" id="IPR036412">
    <property type="entry name" value="HAD-like_sf"/>
</dbReference>
<keyword evidence="2" id="KW-1185">Reference proteome</keyword>
<dbReference type="SUPFAM" id="SSF56784">
    <property type="entry name" value="HAD-like"/>
    <property type="match status" value="1"/>
</dbReference>